<dbReference type="SUPFAM" id="SSF50814">
    <property type="entry name" value="Lipocalins"/>
    <property type="match status" value="1"/>
</dbReference>
<proteinExistence type="evidence at transcript level"/>
<evidence type="ECO:0000313" key="2">
    <source>
        <dbReference type="EMBL" id="JAA70322.1"/>
    </source>
</evidence>
<accession>A0A0K8RGP0</accession>
<dbReference type="InterPro" id="IPR012674">
    <property type="entry name" value="Calycin"/>
</dbReference>
<dbReference type="AlphaFoldDB" id="A0A0K8RGP0"/>
<evidence type="ECO:0000256" key="1">
    <source>
        <dbReference type="SAM" id="SignalP"/>
    </source>
</evidence>
<keyword evidence="1" id="KW-0732">Signal</keyword>
<dbReference type="Pfam" id="PF02098">
    <property type="entry name" value="His_binding"/>
    <property type="match status" value="1"/>
</dbReference>
<dbReference type="EMBL" id="GADI01003486">
    <property type="protein sequence ID" value="JAA70322.1"/>
    <property type="molecule type" value="mRNA"/>
</dbReference>
<dbReference type="GO" id="GO:0043176">
    <property type="term" value="F:amine binding"/>
    <property type="evidence" value="ECO:0007669"/>
    <property type="project" value="InterPro"/>
</dbReference>
<dbReference type="Gene3D" id="2.40.128.20">
    <property type="match status" value="1"/>
</dbReference>
<dbReference type="InterPro" id="IPR002970">
    <property type="entry name" value="Tick_his-bd"/>
</dbReference>
<name>A0A0K8RGP0_IXORI</name>
<feature type="chain" id="PRO_5005517919" evidence="1">
    <location>
        <begin position="17"/>
        <end position="181"/>
    </location>
</feature>
<protein>
    <submittedName>
        <fullName evidence="2">Putative salivary lipocalin</fullName>
    </submittedName>
</protein>
<feature type="signal peptide" evidence="1">
    <location>
        <begin position="1"/>
        <end position="16"/>
    </location>
</feature>
<reference evidence="2" key="1">
    <citation type="submission" date="2012-12" db="EMBL/GenBank/DDBJ databases">
        <title>Identification and characterization of a phenylalanine ammonia-lyase gene family in Isatis indigotica Fort.</title>
        <authorList>
            <person name="Liu Q."/>
            <person name="Chen J."/>
            <person name="Zhou X."/>
            <person name="Di P."/>
            <person name="Xiao Y."/>
            <person name="Xuan H."/>
            <person name="Zhang L."/>
            <person name="Chen W."/>
        </authorList>
    </citation>
    <scope>NUCLEOTIDE SEQUENCE</scope>
    <source>
        <tissue evidence="2">Salivary gland</tissue>
    </source>
</reference>
<dbReference type="GO" id="GO:0030682">
    <property type="term" value="P:symbiont-mediated perturbation of host defenses"/>
    <property type="evidence" value="ECO:0007669"/>
    <property type="project" value="InterPro"/>
</dbReference>
<organism evidence="2">
    <name type="scientific">Ixodes ricinus</name>
    <name type="common">Common tick</name>
    <name type="synonym">Acarus ricinus</name>
    <dbReference type="NCBI Taxonomy" id="34613"/>
    <lineage>
        <taxon>Eukaryota</taxon>
        <taxon>Metazoa</taxon>
        <taxon>Ecdysozoa</taxon>
        <taxon>Arthropoda</taxon>
        <taxon>Chelicerata</taxon>
        <taxon>Arachnida</taxon>
        <taxon>Acari</taxon>
        <taxon>Parasitiformes</taxon>
        <taxon>Ixodida</taxon>
        <taxon>Ixodoidea</taxon>
        <taxon>Ixodidae</taxon>
        <taxon>Ixodinae</taxon>
        <taxon>Ixodes</taxon>
    </lineage>
</organism>
<sequence>MTLWLLFLFLCTAVGATTNPPWKNPEYETMQNITNFIGQEYTTYYVYEGTFDEDVLIGKHVVCLIMRTTTLFLEEIVAYRKYQDQVGQKKKEMDLYLKPERGPKYNVDNYMKVKDEDFEEKAQMYLVYSDYSKCALFYYDKKDEYELWLYEKPDGIASACELLLALLSDKTRIVHYTNDCS</sequence>